<dbReference type="CDD" id="cd09604">
    <property type="entry name" value="M1_APN_like"/>
    <property type="match status" value="1"/>
</dbReference>
<feature type="transmembrane region" description="Helical" evidence="3">
    <location>
        <begin position="7"/>
        <end position="26"/>
    </location>
</feature>
<protein>
    <submittedName>
        <fullName evidence="5">Aminopeptidase N</fullName>
        <ecNumber evidence="5">3.4.11.2</ecNumber>
    </submittedName>
</protein>
<dbReference type="SUPFAM" id="SSF63737">
    <property type="entry name" value="Leukotriene A4 hydrolase N-terminal domain"/>
    <property type="match status" value="1"/>
</dbReference>
<organism evidence="5 6">
    <name type="scientific">Thermovenabulum gondwanense</name>
    <dbReference type="NCBI Taxonomy" id="520767"/>
    <lineage>
        <taxon>Bacteria</taxon>
        <taxon>Bacillati</taxon>
        <taxon>Bacillota</taxon>
        <taxon>Clostridia</taxon>
        <taxon>Thermosediminibacterales</taxon>
        <taxon>Thermosediminibacteraceae</taxon>
        <taxon>Thermovenabulum</taxon>
    </lineage>
</organism>
<dbReference type="PROSITE" id="PS51257">
    <property type="entry name" value="PROKAR_LIPOPROTEIN"/>
    <property type="match status" value="1"/>
</dbReference>
<feature type="binding site" evidence="2">
    <location>
        <position position="342"/>
    </location>
    <ligand>
        <name>Zn(2+)</name>
        <dbReference type="ChEBI" id="CHEBI:29105"/>
        <note>catalytic</note>
    </ligand>
</feature>
<feature type="binding site" evidence="2">
    <location>
        <position position="365"/>
    </location>
    <ligand>
        <name>Zn(2+)</name>
        <dbReference type="ChEBI" id="CHEBI:29105"/>
        <note>catalytic</note>
    </ligand>
</feature>
<dbReference type="InterPro" id="IPR027268">
    <property type="entry name" value="Peptidase_M4/M1_CTD_sf"/>
</dbReference>
<dbReference type="PATRIC" id="fig|520767.4.peg.1457"/>
<keyword evidence="5" id="KW-0031">Aminopeptidase</keyword>
<dbReference type="RefSeq" id="WP_068748475.1">
    <property type="nucleotide sequence ID" value="NZ_LOHZ01000030.1"/>
</dbReference>
<evidence type="ECO:0000259" key="4">
    <source>
        <dbReference type="Pfam" id="PF01433"/>
    </source>
</evidence>
<dbReference type="AlphaFoldDB" id="A0A161PX24"/>
<keyword evidence="5" id="KW-0645">Protease</keyword>
<keyword evidence="3" id="KW-0472">Membrane</keyword>
<accession>A0A161PX24</accession>
<comment type="cofactor">
    <cofactor evidence="2">
        <name>Zn(2+)</name>
        <dbReference type="ChEBI" id="CHEBI:29105"/>
    </cofactor>
    <text evidence="2">Binds 1 zinc ion per subunit.</text>
</comment>
<dbReference type="InterPro" id="IPR042097">
    <property type="entry name" value="Aminopeptidase_N-like_N_sf"/>
</dbReference>
<dbReference type="PANTHER" id="PTHR45726">
    <property type="entry name" value="LEUKOTRIENE A-4 HYDROLASE"/>
    <property type="match status" value="1"/>
</dbReference>
<dbReference type="Proteomes" id="UP000075737">
    <property type="component" value="Unassembled WGS sequence"/>
</dbReference>
<dbReference type="EC" id="3.4.11.2" evidence="5"/>
<feature type="binding site" evidence="2">
    <location>
        <position position="346"/>
    </location>
    <ligand>
        <name>Zn(2+)</name>
        <dbReference type="ChEBI" id="CHEBI:29105"/>
        <note>catalytic</note>
    </ligand>
</feature>
<evidence type="ECO:0000256" key="1">
    <source>
        <dbReference type="PIRSR" id="PIRSR634015-1"/>
    </source>
</evidence>
<evidence type="ECO:0000256" key="3">
    <source>
        <dbReference type="SAM" id="Phobius"/>
    </source>
</evidence>
<dbReference type="GO" id="GO:0008237">
    <property type="term" value="F:metallopeptidase activity"/>
    <property type="evidence" value="ECO:0007669"/>
    <property type="project" value="InterPro"/>
</dbReference>
<dbReference type="EMBL" id="LOHZ01000030">
    <property type="protein sequence ID" value="KYO66163.1"/>
    <property type="molecule type" value="Genomic_DNA"/>
</dbReference>
<dbReference type="GO" id="GO:0016285">
    <property type="term" value="F:alanyl aminopeptidase activity"/>
    <property type="evidence" value="ECO:0007669"/>
    <property type="project" value="UniProtKB-EC"/>
</dbReference>
<keyword evidence="5" id="KW-0378">Hydrolase</keyword>
<dbReference type="SUPFAM" id="SSF55486">
    <property type="entry name" value="Metalloproteases ('zincins'), catalytic domain"/>
    <property type="match status" value="1"/>
</dbReference>
<evidence type="ECO:0000256" key="2">
    <source>
        <dbReference type="PIRSR" id="PIRSR634015-3"/>
    </source>
</evidence>
<dbReference type="PANTHER" id="PTHR45726:SF3">
    <property type="entry name" value="LEUKOTRIENE A-4 HYDROLASE"/>
    <property type="match status" value="1"/>
</dbReference>
<evidence type="ECO:0000313" key="6">
    <source>
        <dbReference type="Proteomes" id="UP000075737"/>
    </source>
</evidence>
<evidence type="ECO:0000313" key="5">
    <source>
        <dbReference type="EMBL" id="KYO66163.1"/>
    </source>
</evidence>
<dbReference type="STRING" id="520767.ATZ99_13550"/>
<dbReference type="OrthoDB" id="9814383at2"/>
<comment type="caution">
    <text evidence="5">The sequence shown here is derived from an EMBL/GenBank/DDBJ whole genome shotgun (WGS) entry which is preliminary data.</text>
</comment>
<dbReference type="GO" id="GO:0008270">
    <property type="term" value="F:zinc ion binding"/>
    <property type="evidence" value="ECO:0007669"/>
    <property type="project" value="InterPro"/>
</dbReference>
<keyword evidence="3" id="KW-1133">Transmembrane helix</keyword>
<feature type="active site" description="Proton donor" evidence="1">
    <location>
        <position position="427"/>
    </location>
</feature>
<dbReference type="Gene3D" id="1.10.390.10">
    <property type="entry name" value="Neutral Protease Domain 2"/>
    <property type="match status" value="1"/>
</dbReference>
<reference evidence="5 6" key="1">
    <citation type="submission" date="2015-12" db="EMBL/GenBank/DDBJ databases">
        <title>Draft genome of Thermovenabulum gondwanense isolated from a red thermophilic microbial mat colonisisng an outflow channel of a bore well.</title>
        <authorList>
            <person name="Patel B.K."/>
        </authorList>
    </citation>
    <scope>NUCLEOTIDE SEQUENCE [LARGE SCALE GENOMIC DNA]</scope>
    <source>
        <strain evidence="5 6">R270</strain>
    </source>
</reference>
<keyword evidence="2" id="KW-0479">Metal-binding</keyword>
<dbReference type="InterPro" id="IPR034015">
    <property type="entry name" value="M1_LTA4H"/>
</dbReference>
<dbReference type="InterPro" id="IPR014782">
    <property type="entry name" value="Peptidase_M1_dom"/>
</dbReference>
<dbReference type="Pfam" id="PF01433">
    <property type="entry name" value="Peptidase_M1"/>
    <property type="match status" value="1"/>
</dbReference>
<feature type="active site" description="Proton acceptor" evidence="1">
    <location>
        <position position="343"/>
    </location>
</feature>
<sequence>MKKRQLFFISLIVIILLFALGCYFFFSSRQPGREALPSVNDIPRYEIEGEFFPDSGVFSGKEMVYYKNNEGEPLKELFFHIYPNAFNKKETAPFTAEEFELAYPEGFSWGGIAITKVLLDGVPAVFKTEGTILAVNLNGELNPDREVKVYIEFKIKLPKSPGRFGYFKDTYNFGNWYPILCVYDKEGWHKDPYYKIGDPFYSDIAYYNFTLYAPSEYILATTGEIVEQKEERGKKKWVVKTGPVRDFAFVMSKEFKIKEAYAGKTRVISYYFKEDEENGKKALEAARKAINYFSEAFGPYIYSTYSVVAADFYMGGMEYPNLVLIDRNLYKDGLMLEYVIAHETAHQWWYGMVGNDEIKEPWLDEAVTEYSTILYFEKHYGKRQGSEIYENFILNPYKFYQMARNTGPIMRHLSEFNDWREYDAAVYKKGAIMLKELEKRISKPKMIKALNVYYHRNFLRNSTVEEFIRAINDTTGTDFRELIFKMLREEKELNLAA</sequence>
<name>A0A161PX24_9FIRM</name>
<proteinExistence type="predicted"/>
<keyword evidence="3" id="KW-0812">Transmembrane</keyword>
<keyword evidence="2" id="KW-0862">Zinc</keyword>
<keyword evidence="6" id="KW-1185">Reference proteome</keyword>
<gene>
    <name evidence="5" type="primary">pepN</name>
    <name evidence="5" type="ORF">ATZ99_13550</name>
</gene>
<feature type="domain" description="Peptidase M1 membrane alanine aminopeptidase" evidence="4">
    <location>
        <begin position="282"/>
        <end position="482"/>
    </location>
</feature>